<keyword evidence="2" id="KW-0805">Transcription regulation</keyword>
<dbReference type="Pfam" id="PF03466">
    <property type="entry name" value="LysR_substrate"/>
    <property type="match status" value="1"/>
</dbReference>
<dbReference type="InterPro" id="IPR005119">
    <property type="entry name" value="LysR_subst-bd"/>
</dbReference>
<evidence type="ECO:0000259" key="5">
    <source>
        <dbReference type="PROSITE" id="PS50931"/>
    </source>
</evidence>
<reference evidence="6 7" key="1">
    <citation type="submission" date="2018-07" db="EMBL/GenBank/DDBJ databases">
        <title>Genomic Encyclopedia of Type Strains, Phase IV (KMG-IV): sequencing the most valuable type-strain genomes for metagenomic binning, comparative biology and taxonomic classification.</title>
        <authorList>
            <person name="Goeker M."/>
        </authorList>
    </citation>
    <scope>NUCLEOTIDE SEQUENCE [LARGE SCALE GENOMIC DNA]</scope>
    <source>
        <strain evidence="6 7">DSM 21352</strain>
    </source>
</reference>
<keyword evidence="4" id="KW-0804">Transcription</keyword>
<evidence type="ECO:0000256" key="1">
    <source>
        <dbReference type="ARBA" id="ARBA00009437"/>
    </source>
</evidence>
<dbReference type="PROSITE" id="PS50931">
    <property type="entry name" value="HTH_LYSR"/>
    <property type="match status" value="1"/>
</dbReference>
<dbReference type="Proteomes" id="UP000255265">
    <property type="component" value="Unassembled WGS sequence"/>
</dbReference>
<dbReference type="GO" id="GO:0005829">
    <property type="term" value="C:cytosol"/>
    <property type="evidence" value="ECO:0007669"/>
    <property type="project" value="TreeGrafter"/>
</dbReference>
<proteinExistence type="inferred from homology"/>
<keyword evidence="3" id="KW-0238">DNA-binding</keyword>
<dbReference type="PANTHER" id="PTHR30419">
    <property type="entry name" value="HTH-TYPE TRANSCRIPTIONAL REGULATOR YBHD"/>
    <property type="match status" value="1"/>
</dbReference>
<organism evidence="6 7">
    <name type="scientific">Pseudacidovorax intermedius</name>
    <dbReference type="NCBI Taxonomy" id="433924"/>
    <lineage>
        <taxon>Bacteria</taxon>
        <taxon>Pseudomonadati</taxon>
        <taxon>Pseudomonadota</taxon>
        <taxon>Betaproteobacteria</taxon>
        <taxon>Burkholderiales</taxon>
        <taxon>Comamonadaceae</taxon>
        <taxon>Pseudacidovorax</taxon>
    </lineage>
</organism>
<dbReference type="GO" id="GO:0003700">
    <property type="term" value="F:DNA-binding transcription factor activity"/>
    <property type="evidence" value="ECO:0007669"/>
    <property type="project" value="InterPro"/>
</dbReference>
<sequence length="325" mass="34802">MAKSESDVGLLARAEQRRARRMDRLRVRHLRLLHWVAETGSLSAAAERLQVSQPGATKMLQEIEAALGVGLIERSARGARLSPAGRVALDRLRVALGALDAAAGADAALAMPVLRMGILPLVAVAVLPAITAAIDAAGQLPRLVLREANVDQLMRLLRDGEVDCVIGRLEAGEDATGDLQIERLWEERMAVAAAPGHPLVGRRRHTLATLQAERWILPPPATNTRRNVERWFLESGLQPPAAAVESTSFHTSLALAGAGRLLAAAPQTAVEHYQARGVVKALLLQRPLPSGPMFFITRAELASLPQVVQWRAALVGHVRQAAAGA</sequence>
<dbReference type="SUPFAM" id="SSF53850">
    <property type="entry name" value="Periplasmic binding protein-like II"/>
    <property type="match status" value="1"/>
</dbReference>
<dbReference type="Pfam" id="PF00126">
    <property type="entry name" value="HTH_1"/>
    <property type="match status" value="1"/>
</dbReference>
<comment type="caution">
    <text evidence="6">The sequence shown here is derived from an EMBL/GenBank/DDBJ whole genome shotgun (WGS) entry which is preliminary data.</text>
</comment>
<dbReference type="SUPFAM" id="SSF46785">
    <property type="entry name" value="Winged helix' DNA-binding domain"/>
    <property type="match status" value="1"/>
</dbReference>
<feature type="domain" description="HTH lysR-type" evidence="5">
    <location>
        <begin position="25"/>
        <end position="82"/>
    </location>
</feature>
<evidence type="ECO:0000256" key="2">
    <source>
        <dbReference type="ARBA" id="ARBA00023015"/>
    </source>
</evidence>
<comment type="similarity">
    <text evidence="1">Belongs to the LysR transcriptional regulatory family.</text>
</comment>
<keyword evidence="7" id="KW-1185">Reference proteome</keyword>
<dbReference type="GO" id="GO:0003677">
    <property type="term" value="F:DNA binding"/>
    <property type="evidence" value="ECO:0007669"/>
    <property type="project" value="UniProtKB-KW"/>
</dbReference>
<dbReference type="PANTHER" id="PTHR30419:SF8">
    <property type="entry name" value="NITROGEN ASSIMILATION TRANSCRIPTIONAL ACTIVATOR-RELATED"/>
    <property type="match status" value="1"/>
</dbReference>
<dbReference type="RefSeq" id="WP_114802964.1">
    <property type="nucleotide sequence ID" value="NZ_QQAV01000004.1"/>
</dbReference>
<dbReference type="EMBL" id="QQAV01000004">
    <property type="protein sequence ID" value="RDI25106.1"/>
    <property type="molecule type" value="Genomic_DNA"/>
</dbReference>
<dbReference type="InterPro" id="IPR036388">
    <property type="entry name" value="WH-like_DNA-bd_sf"/>
</dbReference>
<gene>
    <name evidence="6" type="ORF">DFR41_104161</name>
</gene>
<dbReference type="OrthoDB" id="9785745at2"/>
<dbReference type="InterPro" id="IPR050950">
    <property type="entry name" value="HTH-type_LysR_regulators"/>
</dbReference>
<accession>A0A370FFB7</accession>
<evidence type="ECO:0000256" key="4">
    <source>
        <dbReference type="ARBA" id="ARBA00023163"/>
    </source>
</evidence>
<dbReference type="Gene3D" id="1.10.10.10">
    <property type="entry name" value="Winged helix-like DNA-binding domain superfamily/Winged helix DNA-binding domain"/>
    <property type="match status" value="1"/>
</dbReference>
<dbReference type="InterPro" id="IPR036390">
    <property type="entry name" value="WH_DNA-bd_sf"/>
</dbReference>
<dbReference type="PRINTS" id="PR00039">
    <property type="entry name" value="HTHLYSR"/>
</dbReference>
<name>A0A370FFB7_9BURK</name>
<protein>
    <submittedName>
        <fullName evidence="6">LysR family transcriptional regulator</fullName>
    </submittedName>
</protein>
<dbReference type="InterPro" id="IPR000847">
    <property type="entry name" value="LysR_HTH_N"/>
</dbReference>
<dbReference type="Gene3D" id="3.40.190.10">
    <property type="entry name" value="Periplasmic binding protein-like II"/>
    <property type="match status" value="2"/>
</dbReference>
<dbReference type="AlphaFoldDB" id="A0A370FFB7"/>
<evidence type="ECO:0000313" key="7">
    <source>
        <dbReference type="Proteomes" id="UP000255265"/>
    </source>
</evidence>
<evidence type="ECO:0000313" key="6">
    <source>
        <dbReference type="EMBL" id="RDI25106.1"/>
    </source>
</evidence>
<evidence type="ECO:0000256" key="3">
    <source>
        <dbReference type="ARBA" id="ARBA00023125"/>
    </source>
</evidence>